<sequence length="55" mass="6525">MCHELKLDMQESQQDWEDLDEFVAKMKRIIQQAFVQQVYIGPNKQWLNDHGFASG</sequence>
<organism evidence="1 2">
    <name type="scientific">Thermosporothrix hazakensis</name>
    <dbReference type="NCBI Taxonomy" id="644383"/>
    <lineage>
        <taxon>Bacteria</taxon>
        <taxon>Bacillati</taxon>
        <taxon>Chloroflexota</taxon>
        <taxon>Ktedonobacteria</taxon>
        <taxon>Ktedonobacterales</taxon>
        <taxon>Thermosporotrichaceae</taxon>
        <taxon>Thermosporothrix</taxon>
    </lineage>
</organism>
<name>A0A326U918_THEHA</name>
<reference evidence="1 2" key="1">
    <citation type="submission" date="2018-06" db="EMBL/GenBank/DDBJ databases">
        <title>Genomic Encyclopedia of Archaeal and Bacterial Type Strains, Phase II (KMG-II): from individual species to whole genera.</title>
        <authorList>
            <person name="Goeker M."/>
        </authorList>
    </citation>
    <scope>NUCLEOTIDE SEQUENCE [LARGE SCALE GENOMIC DNA]</scope>
    <source>
        <strain evidence="1 2">ATCC BAA-1881</strain>
    </source>
</reference>
<accession>A0A326U918</accession>
<dbReference type="AlphaFoldDB" id="A0A326U918"/>
<proteinExistence type="predicted"/>
<protein>
    <submittedName>
        <fullName evidence="1">Uncharacterized protein</fullName>
    </submittedName>
</protein>
<gene>
    <name evidence="1" type="ORF">EI42_03120</name>
</gene>
<evidence type="ECO:0000313" key="1">
    <source>
        <dbReference type="EMBL" id="PZW28366.1"/>
    </source>
</evidence>
<dbReference type="Proteomes" id="UP000248806">
    <property type="component" value="Unassembled WGS sequence"/>
</dbReference>
<dbReference type="EMBL" id="QKUF01000010">
    <property type="protein sequence ID" value="PZW28366.1"/>
    <property type="molecule type" value="Genomic_DNA"/>
</dbReference>
<comment type="caution">
    <text evidence="1">The sequence shown here is derived from an EMBL/GenBank/DDBJ whole genome shotgun (WGS) entry which is preliminary data.</text>
</comment>
<evidence type="ECO:0000313" key="2">
    <source>
        <dbReference type="Proteomes" id="UP000248806"/>
    </source>
</evidence>
<keyword evidence="2" id="KW-1185">Reference proteome</keyword>